<dbReference type="PANTHER" id="PTHR43434">
    <property type="entry name" value="PHOSPHOGLYCOLATE PHOSPHATASE"/>
    <property type="match status" value="1"/>
</dbReference>
<dbReference type="SFLD" id="SFLDG01135">
    <property type="entry name" value="C1.5.6:_HAD__Beta-PGM__Phospha"/>
    <property type="match status" value="1"/>
</dbReference>
<dbReference type="SFLD" id="SFLDG01129">
    <property type="entry name" value="C1.5:_HAD__Beta-PGM__Phosphata"/>
    <property type="match status" value="1"/>
</dbReference>
<accession>A0A9D1EKK9</accession>
<comment type="caution">
    <text evidence="1">The sequence shown here is derived from an EMBL/GenBank/DDBJ whole genome shotgun (WGS) entry which is preliminary data.</text>
</comment>
<dbReference type="GO" id="GO:0008967">
    <property type="term" value="F:phosphoglycolate phosphatase activity"/>
    <property type="evidence" value="ECO:0007669"/>
    <property type="project" value="TreeGrafter"/>
</dbReference>
<dbReference type="SFLD" id="SFLDS00003">
    <property type="entry name" value="Haloacid_Dehalogenase"/>
    <property type="match status" value="1"/>
</dbReference>
<dbReference type="PRINTS" id="PR00413">
    <property type="entry name" value="HADHALOGNASE"/>
</dbReference>
<dbReference type="PANTHER" id="PTHR43434:SF26">
    <property type="entry name" value="PYROPHOSPHATASE PPAX"/>
    <property type="match status" value="1"/>
</dbReference>
<evidence type="ECO:0000313" key="2">
    <source>
        <dbReference type="Proteomes" id="UP000886841"/>
    </source>
</evidence>
<dbReference type="InterPro" id="IPR023214">
    <property type="entry name" value="HAD_sf"/>
</dbReference>
<dbReference type="AlphaFoldDB" id="A0A9D1EKK9"/>
<sequence>MNYRNLIFDLDGTLIDTERAVLKTWQFTLKSYHYYYSLDELRCVLGITTKNAIAMLHVTVDTQFEEKWIRNYERFAPEADFFPGTKEMLLTLKSRGCSLGVVTSRYREEYDKYFRIFRLEEIFDRIVCSDETAKHKPTPEPLYKYAELEAADLSSCIYIGDMPTDIECAKNAGIAAGLVLWNHSGILCREADFLFHTPEELLELL</sequence>
<name>A0A9D1EKK9_9FIRM</name>
<reference evidence="1" key="2">
    <citation type="journal article" date="2021" name="PeerJ">
        <title>Extensive microbial diversity within the chicken gut microbiome revealed by metagenomics and culture.</title>
        <authorList>
            <person name="Gilroy R."/>
            <person name="Ravi A."/>
            <person name="Getino M."/>
            <person name="Pursley I."/>
            <person name="Horton D.L."/>
            <person name="Alikhan N.F."/>
            <person name="Baker D."/>
            <person name="Gharbi K."/>
            <person name="Hall N."/>
            <person name="Watson M."/>
            <person name="Adriaenssens E.M."/>
            <person name="Foster-Nyarko E."/>
            <person name="Jarju S."/>
            <person name="Secka A."/>
            <person name="Antonio M."/>
            <person name="Oren A."/>
            <person name="Chaudhuri R.R."/>
            <person name="La Ragione R."/>
            <person name="Hildebrand F."/>
            <person name="Pallen M.J."/>
        </authorList>
    </citation>
    <scope>NUCLEOTIDE SEQUENCE</scope>
    <source>
        <strain evidence="1">ChiSxjej1B13-7041</strain>
    </source>
</reference>
<dbReference type="GO" id="GO:0005829">
    <property type="term" value="C:cytosol"/>
    <property type="evidence" value="ECO:0007669"/>
    <property type="project" value="TreeGrafter"/>
</dbReference>
<dbReference type="Gene3D" id="1.10.150.240">
    <property type="entry name" value="Putative phosphatase, domain 2"/>
    <property type="match status" value="1"/>
</dbReference>
<dbReference type="InterPro" id="IPR036412">
    <property type="entry name" value="HAD-like_sf"/>
</dbReference>
<dbReference type="InterPro" id="IPR050155">
    <property type="entry name" value="HAD-like_hydrolase_sf"/>
</dbReference>
<dbReference type="NCBIfam" id="TIGR01549">
    <property type="entry name" value="HAD-SF-IA-v1"/>
    <property type="match status" value="1"/>
</dbReference>
<organism evidence="1 2">
    <name type="scientific">Candidatus Egerieimonas intestinavium</name>
    <dbReference type="NCBI Taxonomy" id="2840777"/>
    <lineage>
        <taxon>Bacteria</taxon>
        <taxon>Bacillati</taxon>
        <taxon>Bacillota</taxon>
        <taxon>Clostridia</taxon>
        <taxon>Lachnospirales</taxon>
        <taxon>Lachnospiraceae</taxon>
        <taxon>Lachnospiraceae incertae sedis</taxon>
        <taxon>Candidatus Egerieimonas</taxon>
    </lineage>
</organism>
<dbReference type="GO" id="GO:0006281">
    <property type="term" value="P:DNA repair"/>
    <property type="evidence" value="ECO:0007669"/>
    <property type="project" value="TreeGrafter"/>
</dbReference>
<dbReference type="InterPro" id="IPR023198">
    <property type="entry name" value="PGP-like_dom2"/>
</dbReference>
<dbReference type="Pfam" id="PF13419">
    <property type="entry name" value="HAD_2"/>
    <property type="match status" value="1"/>
</dbReference>
<protein>
    <submittedName>
        <fullName evidence="1">HAD family hydrolase</fullName>
    </submittedName>
</protein>
<dbReference type="SUPFAM" id="SSF56784">
    <property type="entry name" value="HAD-like"/>
    <property type="match status" value="1"/>
</dbReference>
<evidence type="ECO:0000313" key="1">
    <source>
        <dbReference type="EMBL" id="HIR93541.1"/>
    </source>
</evidence>
<keyword evidence="1" id="KW-0378">Hydrolase</keyword>
<reference evidence="1" key="1">
    <citation type="submission" date="2020-10" db="EMBL/GenBank/DDBJ databases">
        <authorList>
            <person name="Gilroy R."/>
        </authorList>
    </citation>
    <scope>NUCLEOTIDE SEQUENCE</scope>
    <source>
        <strain evidence="1">ChiSxjej1B13-7041</strain>
    </source>
</reference>
<dbReference type="Gene3D" id="3.40.50.1000">
    <property type="entry name" value="HAD superfamily/HAD-like"/>
    <property type="match status" value="1"/>
</dbReference>
<dbReference type="Proteomes" id="UP000886841">
    <property type="component" value="Unassembled WGS sequence"/>
</dbReference>
<dbReference type="InterPro" id="IPR006439">
    <property type="entry name" value="HAD-SF_hydro_IA"/>
</dbReference>
<dbReference type="NCBIfam" id="TIGR01509">
    <property type="entry name" value="HAD-SF-IA-v3"/>
    <property type="match status" value="1"/>
</dbReference>
<dbReference type="EMBL" id="DVHU01000081">
    <property type="protein sequence ID" value="HIR93541.1"/>
    <property type="molecule type" value="Genomic_DNA"/>
</dbReference>
<gene>
    <name evidence="1" type="ORF">IAB98_09015</name>
</gene>
<dbReference type="InterPro" id="IPR041492">
    <property type="entry name" value="HAD_2"/>
</dbReference>
<proteinExistence type="predicted"/>